<evidence type="ECO:0000313" key="3">
    <source>
        <dbReference type="Proteomes" id="UP000694569"/>
    </source>
</evidence>
<protein>
    <submittedName>
        <fullName evidence="2">Uncharacterized protein</fullName>
    </submittedName>
</protein>
<sequence>SVSSAVPEHAQADEVDEQPPGAHPYHHQRLLDGLRLGEALDGLQHDGEAEGGEEDGVNQGPHHPGPDPAERVLVGGVGLLGEAHGDQAHQQRDDVGQHVEGVGEHGQRARHPAHHHLHHEEDEANIKSNFCTRNRLFHTERAEGAERARHAQRGGLPLAARRRRGSSDWLSRGAVR</sequence>
<evidence type="ECO:0000313" key="2">
    <source>
        <dbReference type="Ensembl" id="ENSLLEP00000017321.1"/>
    </source>
</evidence>
<reference evidence="2" key="2">
    <citation type="submission" date="2025-09" db="UniProtKB">
        <authorList>
            <consortium name="Ensembl"/>
        </authorList>
    </citation>
    <scope>IDENTIFICATION</scope>
</reference>
<feature type="compositionally biased region" description="Basic and acidic residues" evidence="1">
    <location>
        <begin position="83"/>
        <end position="107"/>
    </location>
</feature>
<reference evidence="2" key="1">
    <citation type="submission" date="2025-08" db="UniProtKB">
        <authorList>
            <consortium name="Ensembl"/>
        </authorList>
    </citation>
    <scope>IDENTIFICATION</scope>
</reference>
<dbReference type="OrthoDB" id="9633885at2759"/>
<dbReference type="Ensembl" id="ENSLLET00000017980.1">
    <property type="protein sequence ID" value="ENSLLEP00000017321.1"/>
    <property type="gene ID" value="ENSLLEG00000011010.1"/>
</dbReference>
<feature type="compositionally biased region" description="Basic residues" evidence="1">
    <location>
        <begin position="108"/>
        <end position="117"/>
    </location>
</feature>
<feature type="region of interest" description="Disordered" evidence="1">
    <location>
        <begin position="1"/>
        <end position="123"/>
    </location>
</feature>
<accession>A0A8C5MPP0</accession>
<keyword evidence="3" id="KW-1185">Reference proteome</keyword>
<evidence type="ECO:0000256" key="1">
    <source>
        <dbReference type="SAM" id="MobiDB-lite"/>
    </source>
</evidence>
<dbReference type="Proteomes" id="UP000694569">
    <property type="component" value="Unplaced"/>
</dbReference>
<proteinExistence type="predicted"/>
<dbReference type="AlphaFoldDB" id="A0A8C5MPP0"/>
<organism evidence="2 3">
    <name type="scientific">Leptobrachium leishanense</name>
    <name type="common">Leishan spiny toad</name>
    <dbReference type="NCBI Taxonomy" id="445787"/>
    <lineage>
        <taxon>Eukaryota</taxon>
        <taxon>Metazoa</taxon>
        <taxon>Chordata</taxon>
        <taxon>Craniata</taxon>
        <taxon>Vertebrata</taxon>
        <taxon>Euteleostomi</taxon>
        <taxon>Amphibia</taxon>
        <taxon>Batrachia</taxon>
        <taxon>Anura</taxon>
        <taxon>Pelobatoidea</taxon>
        <taxon>Megophryidae</taxon>
        <taxon>Leptobrachium</taxon>
    </lineage>
</organism>
<feature type="region of interest" description="Disordered" evidence="1">
    <location>
        <begin position="142"/>
        <end position="176"/>
    </location>
</feature>
<dbReference type="GeneTree" id="ENSGT01130000282318"/>
<name>A0A8C5MPP0_9ANUR</name>